<accession>A0A089M369</accession>
<dbReference type="InterPro" id="IPR001031">
    <property type="entry name" value="Thioesterase"/>
</dbReference>
<reference evidence="3 4" key="1">
    <citation type="submission" date="2014-08" db="EMBL/GenBank/DDBJ databases">
        <title>Comparative genomics of the Paenibacillus odorifer group.</title>
        <authorList>
            <person name="den Bakker H.C."/>
            <person name="Tsai Y.-C."/>
            <person name="Martin N."/>
            <person name="Korlach J."/>
            <person name="Wiedmann M."/>
        </authorList>
    </citation>
    <scope>NUCLEOTIDE SEQUENCE [LARGE SCALE GENOMIC DNA]</scope>
    <source>
        <strain evidence="3 4">DSM 15220</strain>
    </source>
</reference>
<evidence type="ECO:0000256" key="1">
    <source>
        <dbReference type="ARBA" id="ARBA00007169"/>
    </source>
</evidence>
<keyword evidence="4" id="KW-1185">Reference proteome</keyword>
<dbReference type="OrthoDB" id="2213423at2"/>
<evidence type="ECO:0000313" key="4">
    <source>
        <dbReference type="Proteomes" id="UP000029500"/>
    </source>
</evidence>
<dbReference type="STRING" id="189425.PGRAT_03620"/>
<name>A0A089M369_9BACL</name>
<dbReference type="RefSeq" id="WP_025708383.1">
    <property type="nucleotide sequence ID" value="NZ_CP009287.1"/>
</dbReference>
<comment type="similarity">
    <text evidence="1">Belongs to the thioesterase family.</text>
</comment>
<dbReference type="KEGG" id="pgm:PGRAT_03620"/>
<protein>
    <recommendedName>
        <fullName evidence="2">Thioesterase domain-containing protein</fullName>
    </recommendedName>
</protein>
<dbReference type="HOGENOM" id="CLU_070456_2_0_9"/>
<proteinExistence type="inferred from homology"/>
<dbReference type="GO" id="GO:0008610">
    <property type="term" value="P:lipid biosynthetic process"/>
    <property type="evidence" value="ECO:0007669"/>
    <property type="project" value="TreeGrafter"/>
</dbReference>
<dbReference type="EMBL" id="CP009287">
    <property type="protein sequence ID" value="AIQ66835.1"/>
    <property type="molecule type" value="Genomic_DNA"/>
</dbReference>
<dbReference type="InterPro" id="IPR012223">
    <property type="entry name" value="TEII"/>
</dbReference>
<sequence length="243" mass="27057">MESIKLVCIPYAGGLASLYGKWKKYMHPTIEIMPVELAGRGVRSGIPFYQSVHEAAADIAQSLAFTLQDESYAIWGHSVGSLIAFELAQQLRMRGVHDPLHLFFSGREGPQLPIVNNRGYALPDNAFIEEVLRYEGTPKELFDYKILAELFLPILRADFKMAETYKYNHQQEPLDADISVLFGTEDMTQEQAAAWQAATNGSCSIHAFSGGHFFINEQTEQVSNLINSVLLPTNTLITGAPLF</sequence>
<evidence type="ECO:0000259" key="2">
    <source>
        <dbReference type="Pfam" id="PF00975"/>
    </source>
</evidence>
<dbReference type="PANTHER" id="PTHR11487">
    <property type="entry name" value="THIOESTERASE"/>
    <property type="match status" value="1"/>
</dbReference>
<organism evidence="3 4">
    <name type="scientific">Paenibacillus graminis</name>
    <dbReference type="NCBI Taxonomy" id="189425"/>
    <lineage>
        <taxon>Bacteria</taxon>
        <taxon>Bacillati</taxon>
        <taxon>Bacillota</taxon>
        <taxon>Bacilli</taxon>
        <taxon>Bacillales</taxon>
        <taxon>Paenibacillaceae</taxon>
        <taxon>Paenibacillus</taxon>
    </lineage>
</organism>
<feature type="domain" description="Thioesterase" evidence="2">
    <location>
        <begin position="5"/>
        <end position="227"/>
    </location>
</feature>
<dbReference type="Pfam" id="PF00975">
    <property type="entry name" value="Thioesterase"/>
    <property type="match status" value="1"/>
</dbReference>
<dbReference type="InterPro" id="IPR029058">
    <property type="entry name" value="AB_hydrolase_fold"/>
</dbReference>
<dbReference type="Gene3D" id="3.40.50.1820">
    <property type="entry name" value="alpha/beta hydrolase"/>
    <property type="match status" value="1"/>
</dbReference>
<dbReference type="SUPFAM" id="SSF53474">
    <property type="entry name" value="alpha/beta-Hydrolases"/>
    <property type="match status" value="1"/>
</dbReference>
<dbReference type="Proteomes" id="UP000029500">
    <property type="component" value="Chromosome"/>
</dbReference>
<dbReference type="eggNOG" id="COG3208">
    <property type="taxonomic scope" value="Bacteria"/>
</dbReference>
<gene>
    <name evidence="3" type="ORF">PGRAT_03620</name>
</gene>
<evidence type="ECO:0000313" key="3">
    <source>
        <dbReference type="EMBL" id="AIQ66835.1"/>
    </source>
</evidence>
<dbReference type="PANTHER" id="PTHR11487:SF0">
    <property type="entry name" value="S-ACYL FATTY ACID SYNTHASE THIOESTERASE, MEDIUM CHAIN"/>
    <property type="match status" value="1"/>
</dbReference>
<dbReference type="AlphaFoldDB" id="A0A089M369"/>